<dbReference type="CDD" id="cd01065">
    <property type="entry name" value="NAD_bind_Shikimate_DH"/>
    <property type="match status" value="1"/>
</dbReference>
<dbReference type="GO" id="GO:0003855">
    <property type="term" value="F:3-dehydroquinate dehydratase activity"/>
    <property type="evidence" value="ECO:0007669"/>
    <property type="project" value="InterPro"/>
</dbReference>
<comment type="caution">
    <text evidence="6">The sequence shown here is derived from an EMBL/GenBank/DDBJ whole genome shotgun (WGS) entry which is preliminary data.</text>
</comment>
<feature type="domain" description="Quinate/shikimate 5-dehydrogenase/glutamyl-tRNA reductase" evidence="3">
    <location>
        <begin position="582"/>
        <end position="628"/>
    </location>
</feature>
<dbReference type="Pfam" id="PF01202">
    <property type="entry name" value="SKI"/>
    <property type="match status" value="1"/>
</dbReference>
<feature type="domain" description="SDH C-terminal" evidence="5">
    <location>
        <begin position="721"/>
        <end position="751"/>
    </location>
</feature>
<dbReference type="CDD" id="cd00502">
    <property type="entry name" value="DHQase_I"/>
    <property type="match status" value="1"/>
</dbReference>
<evidence type="ECO:0000259" key="5">
    <source>
        <dbReference type="Pfam" id="PF18317"/>
    </source>
</evidence>
<dbReference type="SUPFAM" id="SSF52540">
    <property type="entry name" value="P-loop containing nucleoside triphosphate hydrolases"/>
    <property type="match status" value="1"/>
</dbReference>
<evidence type="ECO:0000256" key="2">
    <source>
        <dbReference type="ARBA" id="ARBA00009349"/>
    </source>
</evidence>
<organism evidence="6 7">
    <name type="scientific">Penicillium subrubescens</name>
    <dbReference type="NCBI Taxonomy" id="1316194"/>
    <lineage>
        <taxon>Eukaryota</taxon>
        <taxon>Fungi</taxon>
        <taxon>Dikarya</taxon>
        <taxon>Ascomycota</taxon>
        <taxon>Pezizomycotina</taxon>
        <taxon>Eurotiomycetes</taxon>
        <taxon>Eurotiomycetidae</taxon>
        <taxon>Eurotiales</taxon>
        <taxon>Aspergillaceae</taxon>
        <taxon>Penicillium</taxon>
    </lineage>
</organism>
<evidence type="ECO:0000313" key="6">
    <source>
        <dbReference type="EMBL" id="OKO96630.1"/>
    </source>
</evidence>
<dbReference type="AlphaFoldDB" id="A0A1Q5T8V0"/>
<dbReference type="InterPro" id="IPR036291">
    <property type="entry name" value="NAD(P)-bd_dom_sf"/>
</dbReference>
<evidence type="ECO:0000313" key="7">
    <source>
        <dbReference type="Proteomes" id="UP000186955"/>
    </source>
</evidence>
<dbReference type="InterPro" id="IPR013785">
    <property type="entry name" value="Aldolase_TIM"/>
</dbReference>
<dbReference type="SUPFAM" id="SSF51569">
    <property type="entry name" value="Aldolase"/>
    <property type="match status" value="1"/>
</dbReference>
<dbReference type="InterPro" id="IPR031322">
    <property type="entry name" value="Shikimate/glucono_kinase"/>
</dbReference>
<dbReference type="Gene3D" id="3.40.50.10860">
    <property type="entry name" value="Leucine Dehydrogenase, chain A, domain 1"/>
    <property type="match status" value="1"/>
</dbReference>
<dbReference type="SUPFAM" id="SSF53223">
    <property type="entry name" value="Aminoacid dehydrogenase-like, N-terminal domain"/>
    <property type="match status" value="1"/>
</dbReference>
<dbReference type="GO" id="GO:0019632">
    <property type="term" value="P:shikimate metabolic process"/>
    <property type="evidence" value="ECO:0007669"/>
    <property type="project" value="TreeGrafter"/>
</dbReference>
<dbReference type="Pfam" id="PF08501">
    <property type="entry name" value="Shikimate_dh_N"/>
    <property type="match status" value="1"/>
</dbReference>
<dbReference type="InterPro" id="IPR046346">
    <property type="entry name" value="Aminoacid_DH-like_N_sf"/>
</dbReference>
<sequence length="761" mass="84061">MSAIESSSGPLKFSSTPPPSAVEALGIRRQYNSDATILLVGFFGAGKKTLGIIASVALRRRFVDFDAVFNQEHNSSPQEFIARHGLARYRELELQISKDILTKHEKGCVIVGLGGTASPSQRALLTECAQRHPVIYVRRDENDLQQLSGTSSDKFSRIFDVVNAFFESCTNFDFFNNTQTESRGGPIPPAYLKLKETERVFVAFLHRIFGRDHRQVFSIDPFSKSHTYALQVPVTYLDRPEYDLESLESGADAITLLVRPNDINTSRSTERLARHIALLRKHSRVPIIVDLSAPHSTHSTFDYHKTLATILRLAPDALTCCLECDSGLVSKLNSSKGYTKIIGTVHEPSPIGSQHRALTPSTLTALGGALECDAIRVTGEAISPDQNYTCLSFVHDMEMTLKIPIIAYNMGPMGRASVCLSQTLSPVVPQSSKETGITVREAESALTACFLQSKKAFTIFGQSVKYSLSAAMHNTAYAACGLPHVYAILQSENLSDIHRLLEDKNHGGVTISLPYKTAILPFLDEVTSDAKDINAVNTVVLEHTQLPNGERVTVRRGYNTDYIGIRDCIHKHLSPANAVRDGTTALIIGAGGMAHAAIYACYELGVRRMCIYNRSVENAKKLADYYHQWAQSKGGVNLQLDVLCSPEDPWPSDCRLPTIVTSCIPPYELGSERPIELLLSEQWLASRTGGVYLEVGYGPSRTRLMEQFLPRASKGWVVVDGLMVLVEQGIAQYEIFTKRPAPVHVMRRAIKEQSIRHGFVH</sequence>
<evidence type="ECO:0000256" key="1">
    <source>
        <dbReference type="ARBA" id="ARBA00006477"/>
    </source>
</evidence>
<feature type="domain" description="Shikimate dehydrogenase substrate binding N-terminal" evidence="4">
    <location>
        <begin position="459"/>
        <end position="539"/>
    </location>
</feature>
<dbReference type="InterPro" id="IPR041121">
    <property type="entry name" value="SDH_C"/>
</dbReference>
<comment type="similarity">
    <text evidence="1">In the 2nd section; belongs to the type-I 3-dehydroquinase family.</text>
</comment>
<dbReference type="InterPro" id="IPR013708">
    <property type="entry name" value="Shikimate_DH-bd_N"/>
</dbReference>
<dbReference type="Gene3D" id="3.40.50.720">
    <property type="entry name" value="NAD(P)-binding Rossmann-like Domain"/>
    <property type="match status" value="1"/>
</dbReference>
<dbReference type="Proteomes" id="UP000186955">
    <property type="component" value="Unassembled WGS sequence"/>
</dbReference>
<gene>
    <name evidence="6" type="ORF">PENSUB_10805</name>
</gene>
<dbReference type="InterPro" id="IPR022893">
    <property type="entry name" value="Shikimate_DH_fam"/>
</dbReference>
<dbReference type="InterPro" id="IPR027417">
    <property type="entry name" value="P-loop_NTPase"/>
</dbReference>
<dbReference type="Pfam" id="PF01487">
    <property type="entry name" value="DHquinase_I"/>
    <property type="match status" value="1"/>
</dbReference>
<dbReference type="GO" id="GO:0004764">
    <property type="term" value="F:shikimate 3-dehydrogenase (NADP+) activity"/>
    <property type="evidence" value="ECO:0007669"/>
    <property type="project" value="InterPro"/>
</dbReference>
<reference evidence="6 7" key="1">
    <citation type="submission" date="2016-10" db="EMBL/GenBank/DDBJ databases">
        <title>Genome sequence of the ascomycete fungus Penicillium subrubescens.</title>
        <authorList>
            <person name="De Vries R.P."/>
            <person name="Peng M."/>
            <person name="Dilokpimol A."/>
            <person name="Hilden K."/>
            <person name="Makela M.R."/>
            <person name="Grigoriev I."/>
            <person name="Riley R."/>
            <person name="Granchi Z."/>
        </authorList>
    </citation>
    <scope>NUCLEOTIDE SEQUENCE [LARGE SCALE GENOMIC DNA]</scope>
    <source>
        <strain evidence="6 7">CBS 132785</strain>
    </source>
</reference>
<accession>A0A1Q5T8V0</accession>
<dbReference type="OrthoDB" id="4415835at2759"/>
<evidence type="ECO:0000259" key="3">
    <source>
        <dbReference type="Pfam" id="PF01488"/>
    </source>
</evidence>
<dbReference type="GO" id="GO:0009423">
    <property type="term" value="P:chorismate biosynthetic process"/>
    <property type="evidence" value="ECO:0007669"/>
    <property type="project" value="TreeGrafter"/>
</dbReference>
<dbReference type="Gene3D" id="3.20.20.70">
    <property type="entry name" value="Aldolase class I"/>
    <property type="match status" value="1"/>
</dbReference>
<dbReference type="Pfam" id="PF01488">
    <property type="entry name" value="Shikimate_DH"/>
    <property type="match status" value="1"/>
</dbReference>
<dbReference type="Gene3D" id="3.40.50.300">
    <property type="entry name" value="P-loop containing nucleotide triphosphate hydrolases"/>
    <property type="match status" value="1"/>
</dbReference>
<dbReference type="SUPFAM" id="SSF51735">
    <property type="entry name" value="NAD(P)-binding Rossmann-fold domains"/>
    <property type="match status" value="1"/>
</dbReference>
<dbReference type="STRING" id="1316194.A0A1Q5T8V0"/>
<dbReference type="EMBL" id="MNBE01000698">
    <property type="protein sequence ID" value="OKO96630.1"/>
    <property type="molecule type" value="Genomic_DNA"/>
</dbReference>
<dbReference type="PANTHER" id="PTHR21089">
    <property type="entry name" value="SHIKIMATE DEHYDROGENASE"/>
    <property type="match status" value="1"/>
</dbReference>
<comment type="similarity">
    <text evidence="2">In the N-terminal section; belongs to the shikimate kinase family.</text>
</comment>
<dbReference type="InterPro" id="IPR006151">
    <property type="entry name" value="Shikm_DH/Glu-tRNA_Rdtase"/>
</dbReference>
<evidence type="ECO:0000259" key="4">
    <source>
        <dbReference type="Pfam" id="PF08501"/>
    </source>
</evidence>
<name>A0A1Q5T8V0_9EURO</name>
<keyword evidence="7" id="KW-1185">Reference proteome</keyword>
<protein>
    <submittedName>
        <fullName evidence="6">Quinate repressor protein</fullName>
    </submittedName>
</protein>
<dbReference type="Pfam" id="PF18317">
    <property type="entry name" value="SDH_C"/>
    <property type="match status" value="1"/>
</dbReference>
<dbReference type="PANTHER" id="PTHR21089:SF1">
    <property type="entry name" value="BIFUNCTIONAL 3-DEHYDROQUINATE DEHYDRATASE_SHIKIMATE DEHYDROGENASE, CHLOROPLASTIC"/>
    <property type="match status" value="1"/>
</dbReference>
<proteinExistence type="inferred from homology"/>
<dbReference type="InterPro" id="IPR001381">
    <property type="entry name" value="DHquinase_I"/>
</dbReference>